<comment type="caution">
    <text evidence="1">The sequence shown here is derived from an EMBL/GenBank/DDBJ whole genome shotgun (WGS) entry which is preliminary data.</text>
</comment>
<protein>
    <submittedName>
        <fullName evidence="1">Uncharacterized protein</fullName>
    </submittedName>
</protein>
<dbReference type="Proteomes" id="UP000017840">
    <property type="component" value="Unassembled WGS sequence"/>
</dbReference>
<keyword evidence="2" id="KW-1185">Reference proteome</keyword>
<name>V4HGE1_9EURY</name>
<dbReference type="EMBL" id="ASGZ01000070">
    <property type="protein sequence ID" value="ESP86859.1"/>
    <property type="molecule type" value="Genomic_DNA"/>
</dbReference>
<sequence length="151" mass="17186">MVERKRLGSTVLSEVPDEFASKLFAEIGPQLSCVFEVLSKRVFDVTQRTLVELLIVPVLLEILYCCGEDLVCSRFPLSEGSWNRFACVVRPKRFEKFSTSKGRLYGIRKICTGFRIADPDRVIPLIRTQSIIAVTSPCRTQHARTIETRYA</sequence>
<reference evidence="1 2" key="1">
    <citation type="journal article" date="2013" name="Genome Announc.">
        <title>Draft Genome Sequence of 'Candidatus Halobonum tyrrellensis' Strain G22, Isolated from the Hypersaline Waters of Lake Tyrrell, Australia.</title>
        <authorList>
            <person name="Ugalde J.A."/>
            <person name="Narasingarao P."/>
            <person name="Kuo S."/>
            <person name="Podell S."/>
            <person name="Allen E.E."/>
        </authorList>
    </citation>
    <scope>NUCLEOTIDE SEQUENCE [LARGE SCALE GENOMIC DNA]</scope>
    <source>
        <strain evidence="1 2">G22</strain>
    </source>
</reference>
<evidence type="ECO:0000313" key="1">
    <source>
        <dbReference type="EMBL" id="ESP86859.1"/>
    </source>
</evidence>
<accession>V4HGE1</accession>
<evidence type="ECO:0000313" key="2">
    <source>
        <dbReference type="Proteomes" id="UP000017840"/>
    </source>
</evidence>
<proteinExistence type="predicted"/>
<gene>
    <name evidence="1" type="ORF">K933_17287</name>
</gene>
<dbReference type="AlphaFoldDB" id="V4HGE1"/>
<organism evidence="1 2">
    <name type="scientific">Candidatus Halobonum tyrrellensis G22</name>
    <dbReference type="NCBI Taxonomy" id="1324957"/>
    <lineage>
        <taxon>Archaea</taxon>
        <taxon>Methanobacteriati</taxon>
        <taxon>Methanobacteriota</taxon>
        <taxon>Stenosarchaea group</taxon>
        <taxon>Halobacteria</taxon>
        <taxon>Halobacteriales</taxon>
        <taxon>Haloferacaceae</taxon>
        <taxon>Candidatus Halobonum</taxon>
    </lineage>
</organism>